<dbReference type="SUPFAM" id="SSF47473">
    <property type="entry name" value="EF-hand"/>
    <property type="match status" value="1"/>
</dbReference>
<name>A0A0D3KQD5_EMIH1</name>
<evidence type="ECO:0008006" key="3">
    <source>
        <dbReference type="Google" id="ProtNLM"/>
    </source>
</evidence>
<proteinExistence type="predicted"/>
<accession>A0A0D3KQD5</accession>
<evidence type="ECO:0000313" key="1">
    <source>
        <dbReference type="EnsemblProtists" id="EOD37970"/>
    </source>
</evidence>
<dbReference type="InterPro" id="IPR011992">
    <property type="entry name" value="EF-hand-dom_pair"/>
</dbReference>
<dbReference type="KEGG" id="ehx:EMIHUDRAFT_224981"/>
<dbReference type="AlphaFoldDB" id="A0A0D3KQD5"/>
<dbReference type="Proteomes" id="UP000013827">
    <property type="component" value="Unassembled WGS sequence"/>
</dbReference>
<sequence>MLASLGLPLALPTPGRSPEFASLPSTARLPENCIGDIDSDGSGSFSVDELLAVARSMRCPGLHTYPTYEADLRFSFQLFDRDGDGEHNETEAVAYNYAVTHHRAPFITEALGACERRYRARCGRGSSVRSASSRQRRMSEDAAYGGTMERTFEDGAKVTIVYSTAGTIPITSIVNVPIPWQPGKGVNYSTASQLLPCAADEEFYGRGTIVNGSMATGPGAAESATYQAQLSCLKACLEAGAKVCANTCAGCWAGDRLLLSYDVPAPTYVQLGGDCPGYSLRVVGSSLTVPQCEAACDQLDTCAGFSFAEEPGECQLAYAACSNDEAVANGARLNNETAFFYAYVSLESNCGTARVDMSDPEPDNFEGCEEECTKSPGECGGFSFKGPQPTFSDGAWSAVTAPSQCVPSKPLVTAPQCGTSGADCESGCRCRYSASGCDPYTCDSYGSQKDCDESAECEWYSGSGSCCDGLVCNTEGVGVGKCQYPGAVGSSCNSGADCASGICDTDINANGRKTCSDCLTQNTRCSTTDQCCGGGEPGGLICDTRGVNACVPPLANGQPCWTDGECQSNICDTSGINECVSCQGEGGHCEGDNYCCSGMVCQKSGINQCISPQPDGSHCYNGDECSSGYCDTRGINECSGCLPQGAGCSTGGNDNCCSGLVCNTDGLNSCQPPAGNGAHCYHDYECASGYCDTAGVNACSSCLTDGERCQTSSNCCGNNDPNSGSY</sequence>
<dbReference type="HOGENOM" id="CLU_381508_0_0_1"/>
<reference evidence="1" key="2">
    <citation type="submission" date="2024-10" db="UniProtKB">
        <authorList>
            <consortium name="EnsemblProtists"/>
        </authorList>
    </citation>
    <scope>IDENTIFICATION</scope>
</reference>
<dbReference type="RefSeq" id="XP_005790399.1">
    <property type="nucleotide sequence ID" value="XM_005790342.1"/>
</dbReference>
<dbReference type="Gene3D" id="1.10.238.10">
    <property type="entry name" value="EF-hand"/>
    <property type="match status" value="1"/>
</dbReference>
<dbReference type="EnsemblProtists" id="EOD37970">
    <property type="protein sequence ID" value="EOD37970"/>
    <property type="gene ID" value="EMIHUDRAFT_224981"/>
</dbReference>
<organism evidence="1 2">
    <name type="scientific">Emiliania huxleyi (strain CCMP1516)</name>
    <dbReference type="NCBI Taxonomy" id="280463"/>
    <lineage>
        <taxon>Eukaryota</taxon>
        <taxon>Haptista</taxon>
        <taxon>Haptophyta</taxon>
        <taxon>Prymnesiophyceae</taxon>
        <taxon>Isochrysidales</taxon>
        <taxon>Noelaerhabdaceae</taxon>
        <taxon>Emiliania</taxon>
    </lineage>
</organism>
<dbReference type="OMA" id="ESAECEW"/>
<keyword evidence="2" id="KW-1185">Reference proteome</keyword>
<reference evidence="2" key="1">
    <citation type="journal article" date="2013" name="Nature">
        <title>Pan genome of the phytoplankton Emiliania underpins its global distribution.</title>
        <authorList>
            <person name="Read B.A."/>
            <person name="Kegel J."/>
            <person name="Klute M.J."/>
            <person name="Kuo A."/>
            <person name="Lefebvre S.C."/>
            <person name="Maumus F."/>
            <person name="Mayer C."/>
            <person name="Miller J."/>
            <person name="Monier A."/>
            <person name="Salamov A."/>
            <person name="Young J."/>
            <person name="Aguilar M."/>
            <person name="Claverie J.M."/>
            <person name="Frickenhaus S."/>
            <person name="Gonzalez K."/>
            <person name="Herman E.K."/>
            <person name="Lin Y.C."/>
            <person name="Napier J."/>
            <person name="Ogata H."/>
            <person name="Sarno A.F."/>
            <person name="Shmutz J."/>
            <person name="Schroeder D."/>
            <person name="de Vargas C."/>
            <person name="Verret F."/>
            <person name="von Dassow P."/>
            <person name="Valentin K."/>
            <person name="Van de Peer Y."/>
            <person name="Wheeler G."/>
            <person name="Dacks J.B."/>
            <person name="Delwiche C.F."/>
            <person name="Dyhrman S.T."/>
            <person name="Glockner G."/>
            <person name="John U."/>
            <person name="Richards T."/>
            <person name="Worden A.Z."/>
            <person name="Zhang X."/>
            <person name="Grigoriev I.V."/>
            <person name="Allen A.E."/>
            <person name="Bidle K."/>
            <person name="Borodovsky M."/>
            <person name="Bowler C."/>
            <person name="Brownlee C."/>
            <person name="Cock J.M."/>
            <person name="Elias M."/>
            <person name="Gladyshev V.N."/>
            <person name="Groth M."/>
            <person name="Guda C."/>
            <person name="Hadaegh A."/>
            <person name="Iglesias-Rodriguez M.D."/>
            <person name="Jenkins J."/>
            <person name="Jones B.M."/>
            <person name="Lawson T."/>
            <person name="Leese F."/>
            <person name="Lindquist E."/>
            <person name="Lobanov A."/>
            <person name="Lomsadze A."/>
            <person name="Malik S.B."/>
            <person name="Marsh M.E."/>
            <person name="Mackinder L."/>
            <person name="Mock T."/>
            <person name="Mueller-Roeber B."/>
            <person name="Pagarete A."/>
            <person name="Parker M."/>
            <person name="Probert I."/>
            <person name="Quesneville H."/>
            <person name="Raines C."/>
            <person name="Rensing S.A."/>
            <person name="Riano-Pachon D.M."/>
            <person name="Richier S."/>
            <person name="Rokitta S."/>
            <person name="Shiraiwa Y."/>
            <person name="Soanes D.M."/>
            <person name="van der Giezen M."/>
            <person name="Wahlund T.M."/>
            <person name="Williams B."/>
            <person name="Wilson W."/>
            <person name="Wolfe G."/>
            <person name="Wurch L.L."/>
        </authorList>
    </citation>
    <scope>NUCLEOTIDE SEQUENCE</scope>
</reference>
<dbReference type="GeneID" id="17283240"/>
<evidence type="ECO:0000313" key="2">
    <source>
        <dbReference type="Proteomes" id="UP000013827"/>
    </source>
</evidence>
<protein>
    <recommendedName>
        <fullName evidence="3">EF-hand domain-containing protein</fullName>
    </recommendedName>
</protein>
<dbReference type="PaxDb" id="2903-EOD37970"/>